<dbReference type="InParanoid" id="A0A1Z5S499"/>
<dbReference type="EMBL" id="CM000760">
    <property type="protein sequence ID" value="OQU90754.1"/>
    <property type="molecule type" value="Genomic_DNA"/>
</dbReference>
<organism evidence="1 2">
    <name type="scientific">Sorghum bicolor</name>
    <name type="common">Sorghum</name>
    <name type="synonym">Sorghum vulgare</name>
    <dbReference type="NCBI Taxonomy" id="4558"/>
    <lineage>
        <taxon>Eukaryota</taxon>
        <taxon>Viridiplantae</taxon>
        <taxon>Streptophyta</taxon>
        <taxon>Embryophyta</taxon>
        <taxon>Tracheophyta</taxon>
        <taxon>Spermatophyta</taxon>
        <taxon>Magnoliopsida</taxon>
        <taxon>Liliopsida</taxon>
        <taxon>Poales</taxon>
        <taxon>Poaceae</taxon>
        <taxon>PACMAD clade</taxon>
        <taxon>Panicoideae</taxon>
        <taxon>Andropogonodae</taxon>
        <taxon>Andropogoneae</taxon>
        <taxon>Sorghinae</taxon>
        <taxon>Sorghum</taxon>
    </lineage>
</organism>
<dbReference type="Proteomes" id="UP000000768">
    <property type="component" value="Chromosome 1"/>
</dbReference>
<accession>A0A1Z5S499</accession>
<gene>
    <name evidence="1" type="ORF">SORBI_3001G039750</name>
</gene>
<evidence type="ECO:0000313" key="1">
    <source>
        <dbReference type="EMBL" id="OQU90754.1"/>
    </source>
</evidence>
<dbReference type="Gramene" id="OQU90754">
    <property type="protein sequence ID" value="OQU90754"/>
    <property type="gene ID" value="SORBI_3001G039750"/>
</dbReference>
<protein>
    <submittedName>
        <fullName evidence="1">Uncharacterized protein</fullName>
    </submittedName>
</protein>
<keyword evidence="2" id="KW-1185">Reference proteome</keyword>
<reference evidence="2" key="2">
    <citation type="journal article" date="2018" name="Plant J.">
        <title>The Sorghum bicolor reference genome: improved assembly, gene annotations, a transcriptome atlas, and signatures of genome organization.</title>
        <authorList>
            <person name="McCormick R.F."/>
            <person name="Truong S.K."/>
            <person name="Sreedasyam A."/>
            <person name="Jenkins J."/>
            <person name="Shu S."/>
            <person name="Sims D."/>
            <person name="Kennedy M."/>
            <person name="Amirebrahimi M."/>
            <person name="Weers B.D."/>
            <person name="McKinley B."/>
            <person name="Mattison A."/>
            <person name="Morishige D.T."/>
            <person name="Grimwood J."/>
            <person name="Schmutz J."/>
            <person name="Mullet J.E."/>
        </authorList>
    </citation>
    <scope>NUCLEOTIDE SEQUENCE [LARGE SCALE GENOMIC DNA]</scope>
    <source>
        <strain evidence="2">cv. BTx623</strain>
    </source>
</reference>
<sequence>MAEAAAITLAALVAERLNTHLIQLLHRSFQSTSLEHQKHRCYLLASYEGFPIQGSQNPMGNELHGHCFGSSSFQILILYPLCVSCNAAHHRHLDQCPIQMALLTVKLEAM</sequence>
<proteinExistence type="predicted"/>
<reference evidence="1 2" key="1">
    <citation type="journal article" date="2009" name="Nature">
        <title>The Sorghum bicolor genome and the diversification of grasses.</title>
        <authorList>
            <person name="Paterson A.H."/>
            <person name="Bowers J.E."/>
            <person name="Bruggmann R."/>
            <person name="Dubchak I."/>
            <person name="Grimwood J."/>
            <person name="Gundlach H."/>
            <person name="Haberer G."/>
            <person name="Hellsten U."/>
            <person name="Mitros T."/>
            <person name="Poliakov A."/>
            <person name="Schmutz J."/>
            <person name="Spannagl M."/>
            <person name="Tang H."/>
            <person name="Wang X."/>
            <person name="Wicker T."/>
            <person name="Bharti A.K."/>
            <person name="Chapman J."/>
            <person name="Feltus F.A."/>
            <person name="Gowik U."/>
            <person name="Grigoriev I.V."/>
            <person name="Lyons E."/>
            <person name="Maher C.A."/>
            <person name="Martis M."/>
            <person name="Narechania A."/>
            <person name="Otillar R.P."/>
            <person name="Penning B.W."/>
            <person name="Salamov A.A."/>
            <person name="Wang Y."/>
            <person name="Zhang L."/>
            <person name="Carpita N.C."/>
            <person name="Freeling M."/>
            <person name="Gingle A.R."/>
            <person name="Hash C.T."/>
            <person name="Keller B."/>
            <person name="Klein P."/>
            <person name="Kresovich S."/>
            <person name="McCann M.C."/>
            <person name="Ming R."/>
            <person name="Peterson D.G."/>
            <person name="Mehboob-ur-Rahman"/>
            <person name="Ware D."/>
            <person name="Westhoff P."/>
            <person name="Mayer K.F."/>
            <person name="Messing J."/>
            <person name="Rokhsar D.S."/>
        </authorList>
    </citation>
    <scope>NUCLEOTIDE SEQUENCE [LARGE SCALE GENOMIC DNA]</scope>
    <source>
        <strain evidence="2">cv. BTx623</strain>
    </source>
</reference>
<evidence type="ECO:0000313" key="2">
    <source>
        <dbReference type="Proteomes" id="UP000000768"/>
    </source>
</evidence>
<name>A0A1Z5S499_SORBI</name>
<dbReference type="AlphaFoldDB" id="A0A1Z5S499"/>